<evidence type="ECO:0000256" key="13">
    <source>
        <dbReference type="ARBA" id="ARBA00022801"/>
    </source>
</evidence>
<dbReference type="PANTHER" id="PTHR43788">
    <property type="entry name" value="DNA2/NAM7 HELICASE FAMILY MEMBER"/>
    <property type="match status" value="1"/>
</dbReference>
<keyword evidence="21" id="KW-0511">Multifunctional enzyme</keyword>
<feature type="region of interest" description="Disordered" evidence="24">
    <location>
        <begin position="1"/>
        <end position="35"/>
    </location>
</feature>
<dbReference type="GO" id="GO:0051539">
    <property type="term" value="F:4 iron, 4 sulfur cluster binding"/>
    <property type="evidence" value="ECO:0007669"/>
    <property type="project" value="UniProtKB-KW"/>
</dbReference>
<dbReference type="GO" id="GO:0005524">
    <property type="term" value="F:ATP binding"/>
    <property type="evidence" value="ECO:0007669"/>
    <property type="project" value="UniProtKB-KW"/>
</dbReference>
<evidence type="ECO:0000256" key="6">
    <source>
        <dbReference type="ARBA" id="ARBA00022485"/>
    </source>
</evidence>
<comment type="similarity">
    <text evidence="3">Belongs to the DNA2/NAM7 helicase family.</text>
</comment>
<evidence type="ECO:0000256" key="8">
    <source>
        <dbReference type="ARBA" id="ARBA00022722"/>
    </source>
</evidence>
<protein>
    <recommendedName>
        <fullName evidence="5">DNA replication ATP-dependent helicase/nuclease DNA2</fullName>
        <ecNumber evidence="4">3.6.4.12</ecNumber>
    </recommendedName>
</protein>
<dbReference type="Pfam" id="PF08696">
    <property type="entry name" value="Dna2"/>
    <property type="match status" value="1"/>
</dbReference>
<keyword evidence="7" id="KW-0235">DNA replication</keyword>
<keyword evidence="23" id="KW-0175">Coiled coil</keyword>
<evidence type="ECO:0000256" key="10">
    <source>
        <dbReference type="ARBA" id="ARBA00022741"/>
    </source>
</evidence>
<evidence type="ECO:0000313" key="29">
    <source>
        <dbReference type="Proteomes" id="UP000509704"/>
    </source>
</evidence>
<dbReference type="Proteomes" id="UP000509704">
    <property type="component" value="Chromosome 5"/>
</dbReference>
<evidence type="ECO:0000256" key="18">
    <source>
        <dbReference type="ARBA" id="ARBA00023125"/>
    </source>
</evidence>
<feature type="compositionally biased region" description="Basic and acidic residues" evidence="24">
    <location>
        <begin position="83"/>
        <end position="94"/>
    </location>
</feature>
<dbReference type="GO" id="GO:0035861">
    <property type="term" value="C:site of double-strand break"/>
    <property type="evidence" value="ECO:0007669"/>
    <property type="project" value="UniProtKB-ARBA"/>
</dbReference>
<dbReference type="RefSeq" id="XP_037144737.1">
    <property type="nucleotide sequence ID" value="XM_037288842.1"/>
</dbReference>
<feature type="region of interest" description="Disordered" evidence="24">
    <location>
        <begin position="83"/>
        <end position="119"/>
    </location>
</feature>
<comment type="catalytic activity">
    <reaction evidence="22">
        <text>ATP + H2O = ADP + phosphate + H(+)</text>
        <dbReference type="Rhea" id="RHEA:13065"/>
        <dbReference type="ChEBI" id="CHEBI:15377"/>
        <dbReference type="ChEBI" id="CHEBI:15378"/>
        <dbReference type="ChEBI" id="CHEBI:30616"/>
        <dbReference type="ChEBI" id="CHEBI:43474"/>
        <dbReference type="ChEBI" id="CHEBI:456216"/>
        <dbReference type="EC" id="3.6.4.12"/>
    </reaction>
</comment>
<dbReference type="InterPro" id="IPR050534">
    <property type="entry name" value="Coronavir_polyprotein_1ab"/>
</dbReference>
<dbReference type="KEGG" id="zmk:HG535_0E00940"/>
<feature type="compositionally biased region" description="Polar residues" evidence="24">
    <location>
        <begin position="17"/>
        <end position="30"/>
    </location>
</feature>
<keyword evidence="29" id="KW-1185">Reference proteome</keyword>
<evidence type="ECO:0000313" key="28">
    <source>
        <dbReference type="EMBL" id="QLG73010.1"/>
    </source>
</evidence>
<dbReference type="Pfam" id="PF13087">
    <property type="entry name" value="AAA_12"/>
    <property type="match status" value="1"/>
</dbReference>
<evidence type="ECO:0000256" key="3">
    <source>
        <dbReference type="ARBA" id="ARBA00007913"/>
    </source>
</evidence>
<evidence type="ECO:0000259" key="25">
    <source>
        <dbReference type="Pfam" id="PF08696"/>
    </source>
</evidence>
<keyword evidence="9" id="KW-0479">Metal-binding</keyword>
<comment type="cofactor">
    <cofactor evidence="1">
        <name>[4Fe-4S] cluster</name>
        <dbReference type="ChEBI" id="CHEBI:49883"/>
    </cofactor>
</comment>
<sequence>MPKTPPRKRSGQLVASPENTISAASKNCTGEKNKKKKYQFAPIDNLEDKTRSDTSVLKSISVSQVRNSGNYLAHGVKIKNKSELRTPPKKKDITTAEYKTKRKTGDNTRFSKQGEEEPSEEVIWEYCPIEKDVSDQPYSSHANSEDLIEQDACQDPSSTPMIPKRLKSVLNFASISEREQSERESTLSVQLRETTRLKDFSVSLKESVRDIDDILGDIEGEVSRKHHLTSLNQLPSSPSRIPSEVPVSVVNGGTETPDIEFTNDDDESLIEILTQKFTQRKTSRSPKMDCSDTLDDSLIEQIDSLEEKQKISRVEEEIEDVEVRISQALNMKAQLSEDSIKATKITQKTEISEYIERAKSAIVRDNVKRFVVLSVNDLNLPKVGRQKVMSCIDRNGDTTSIIVRHPWVFLEIEKGDVIHIIEGKNIENKRLLSDDKNPITQLRNDNLLILNPDVLLSATSVGSSIECLRRAILQLTLEDPRGEPSLPMIVGNIVHELLQDSLVHKLLHKKLDMEYLEKTLASLMEAYSFQLLQCNEDLASVTENIRSTHLKNIHQFINKFVQKNNYGCYVSVSGTRITDPLSISGVLDIEENIWSPIYGLKGFLDATVEAHVENSYALVPLEVKTGKHRSLSHETQGLLYTLLLHDRYEVSPDFFLLLYTGSNDLIKFPSALRSIQHVLMFRNQMATSLKYALREITTKERYNRRLPPIMQSSICDTCSVKHTCMVLNKLLEDGHADESGLKQGEYEGLTNHLLLDFNENKAFLGKYIDLLIKEESSISGISQELFLLDSKTRESLSGHCISNLSVSNSSRNPTHKHLFLHKFVRKSQNGSFNSMLHSQFSLNDMVIISDEEGHFSLCQGRITALSSNSVTVSTRRKVLNNRSKTSTGKAPTVHSVVNENADQDLMMRTQNLVSYRIDRNDVHSSLKLARFNLLNLFLPPVNQFSKDMSSGKENVKRSAGGDERMRSILVNNRVPRFTEEPTFPFHIEDKKAFNDDQRRAIEKVMRVEDYALILGMPGTGKTTVIAEIIRILAGAGKSILLASYTNSAVDNILLKLIPTNFSIVRLGVQHRIHPKVLPYQPNYESVTTYDEFLEQVNGVSVVATTCLGIKDYMFTVREKDFDYVILDEASQISMPIALGPIRFGEKFIMVGDHNQLPPLVKNDAARAGGLEESLFKMICDRQPDSICELTHQYRMCEDIVSLSNFLIYDGKLKCGNSIVSNQCLKIPNPDKLDAYKTLYAIDSWLKHVLDPKNNVIFLNYDNDKSICEDRQRDNITNEGEIIIAKQCLDALTVCGVDPSNIGVMTLYRAQLNLIRKSIDTERYNGLEILTADQFQGRDTECIIISLVRSNDQNSAGSLLRELRRVNVALTRAKSKLIIIGSKKTIASTPEMSDLVNYIHEKNWMYELPSDFLNAYNFRIEEGSIPNREHTAANEKDIVRSNICSKKAGAKNITATSKMLRGKPIVRQTLSEFK</sequence>
<evidence type="ECO:0000256" key="5">
    <source>
        <dbReference type="ARBA" id="ARBA00021516"/>
    </source>
</evidence>
<evidence type="ECO:0000256" key="11">
    <source>
        <dbReference type="ARBA" id="ARBA00022759"/>
    </source>
</evidence>
<feature type="compositionally biased region" description="Basic residues" evidence="24">
    <location>
        <begin position="1"/>
        <end position="10"/>
    </location>
</feature>
<keyword evidence="13" id="KW-0378">Hydrolase</keyword>
<keyword evidence="8" id="KW-0540">Nuclease</keyword>
<dbReference type="GO" id="GO:0005634">
    <property type="term" value="C:nucleus"/>
    <property type="evidence" value="ECO:0007669"/>
    <property type="project" value="UniProtKB-SubCell"/>
</dbReference>
<dbReference type="InterPro" id="IPR026851">
    <property type="entry name" value="Dna2/JHS1_DEXXQ-box"/>
</dbReference>
<dbReference type="CDD" id="cd18041">
    <property type="entry name" value="DEXXQc_DNA2"/>
    <property type="match status" value="1"/>
</dbReference>
<feature type="domain" description="DNA2/NAM7 helicase helicase" evidence="26">
    <location>
        <begin position="993"/>
        <end position="1080"/>
    </location>
</feature>
<feature type="domain" description="DNA2/NAM7 helicase helicase" evidence="26">
    <location>
        <begin position="1095"/>
        <end position="1162"/>
    </location>
</feature>
<evidence type="ECO:0000256" key="17">
    <source>
        <dbReference type="ARBA" id="ARBA00023014"/>
    </source>
</evidence>
<dbReference type="GeneID" id="59236752"/>
<keyword evidence="19" id="KW-0234">DNA repair</keyword>
<accession>A0A7H9B306</accession>
<evidence type="ECO:0000256" key="23">
    <source>
        <dbReference type="SAM" id="Coils"/>
    </source>
</evidence>
<dbReference type="SUPFAM" id="SSF52540">
    <property type="entry name" value="P-loop containing nucleoside triphosphate hydrolases"/>
    <property type="match status" value="1"/>
</dbReference>
<evidence type="ECO:0000259" key="27">
    <source>
        <dbReference type="Pfam" id="PF13087"/>
    </source>
</evidence>
<evidence type="ECO:0000256" key="16">
    <source>
        <dbReference type="ARBA" id="ARBA00023004"/>
    </source>
</evidence>
<dbReference type="FunFam" id="3.40.50.300:FF:000721">
    <property type="entry name" value="DNA replication ATP-dependent helicase/nuclease DNA2"/>
    <property type="match status" value="1"/>
</dbReference>
<gene>
    <name evidence="28" type="ORF">HG535_0E00940</name>
</gene>
<feature type="domain" description="DNA2/NAM7 helicase-like C-terminal" evidence="27">
    <location>
        <begin position="1170"/>
        <end position="1383"/>
    </location>
</feature>
<dbReference type="CDD" id="cd18808">
    <property type="entry name" value="SF1_C_Upf1"/>
    <property type="match status" value="1"/>
</dbReference>
<dbReference type="FunFam" id="3.40.50.300:FF:000789">
    <property type="entry name" value="DNA replication ATP-dependent helicase/nuclease DNA2"/>
    <property type="match status" value="1"/>
</dbReference>
<dbReference type="GO" id="GO:0000014">
    <property type="term" value="F:single-stranded DNA endodeoxyribonuclease activity"/>
    <property type="evidence" value="ECO:0007669"/>
    <property type="project" value="UniProtKB-ARBA"/>
</dbReference>
<keyword evidence="16" id="KW-0408">Iron</keyword>
<comment type="subcellular location">
    <subcellularLocation>
        <location evidence="2">Nucleus</location>
    </subcellularLocation>
</comment>
<keyword evidence="6" id="KW-0004">4Fe-4S</keyword>
<dbReference type="EC" id="3.6.4.12" evidence="4"/>
<evidence type="ECO:0000256" key="21">
    <source>
        <dbReference type="ARBA" id="ARBA00023268"/>
    </source>
</evidence>
<dbReference type="InterPro" id="IPR011604">
    <property type="entry name" value="PDDEXK-like_dom_sf"/>
</dbReference>
<keyword evidence="15" id="KW-0067">ATP-binding</keyword>
<evidence type="ECO:0000256" key="15">
    <source>
        <dbReference type="ARBA" id="ARBA00022840"/>
    </source>
</evidence>
<evidence type="ECO:0000256" key="19">
    <source>
        <dbReference type="ARBA" id="ARBA00023204"/>
    </source>
</evidence>
<keyword evidence="11" id="KW-0255">Endonuclease</keyword>
<dbReference type="GO" id="GO:0017116">
    <property type="term" value="F:single-stranded DNA helicase activity"/>
    <property type="evidence" value="ECO:0007669"/>
    <property type="project" value="InterPro"/>
</dbReference>
<dbReference type="GO" id="GO:0006273">
    <property type="term" value="P:lagging strand elongation"/>
    <property type="evidence" value="ECO:0007669"/>
    <property type="project" value="UniProtKB-ARBA"/>
</dbReference>
<keyword evidence="14" id="KW-0347">Helicase</keyword>
<dbReference type="PANTHER" id="PTHR43788:SF8">
    <property type="entry name" value="DNA-BINDING PROTEIN SMUBP-2"/>
    <property type="match status" value="1"/>
</dbReference>
<evidence type="ECO:0000256" key="12">
    <source>
        <dbReference type="ARBA" id="ARBA00022763"/>
    </source>
</evidence>
<keyword evidence="10" id="KW-0547">Nucleotide-binding</keyword>
<dbReference type="InterPro" id="IPR027417">
    <property type="entry name" value="P-loop_NTPase"/>
</dbReference>
<feature type="coiled-coil region" evidence="23">
    <location>
        <begin position="304"/>
        <end position="338"/>
    </location>
</feature>
<evidence type="ECO:0000256" key="4">
    <source>
        <dbReference type="ARBA" id="ARBA00012551"/>
    </source>
</evidence>
<feature type="domain" description="DNA replication factor Dna2 N-terminal" evidence="25">
    <location>
        <begin position="393"/>
        <end position="610"/>
    </location>
</feature>
<evidence type="ECO:0000256" key="2">
    <source>
        <dbReference type="ARBA" id="ARBA00004123"/>
    </source>
</evidence>
<dbReference type="EMBL" id="CP058608">
    <property type="protein sequence ID" value="QLG73010.1"/>
    <property type="molecule type" value="Genomic_DNA"/>
</dbReference>
<keyword evidence="18" id="KW-0238">DNA-binding</keyword>
<dbReference type="GO" id="GO:0003677">
    <property type="term" value="F:DNA binding"/>
    <property type="evidence" value="ECO:0007669"/>
    <property type="project" value="UniProtKB-KW"/>
</dbReference>
<evidence type="ECO:0000256" key="22">
    <source>
        <dbReference type="ARBA" id="ARBA00047995"/>
    </source>
</evidence>
<evidence type="ECO:0000256" key="1">
    <source>
        <dbReference type="ARBA" id="ARBA00001966"/>
    </source>
</evidence>
<organism evidence="28 29">
    <name type="scientific">Zygotorulaspora mrakii</name>
    <name type="common">Zygosaccharomyces mrakii</name>
    <dbReference type="NCBI Taxonomy" id="42260"/>
    <lineage>
        <taxon>Eukaryota</taxon>
        <taxon>Fungi</taxon>
        <taxon>Dikarya</taxon>
        <taxon>Ascomycota</taxon>
        <taxon>Saccharomycotina</taxon>
        <taxon>Saccharomycetes</taxon>
        <taxon>Saccharomycetales</taxon>
        <taxon>Saccharomycetaceae</taxon>
        <taxon>Zygotorulaspora</taxon>
    </lineage>
</organism>
<dbReference type="InterPro" id="IPR041679">
    <property type="entry name" value="DNA2/NAM7-like_C"/>
</dbReference>
<evidence type="ECO:0000256" key="14">
    <source>
        <dbReference type="ARBA" id="ARBA00022806"/>
    </source>
</evidence>
<dbReference type="GO" id="GO:0006302">
    <property type="term" value="P:double-strand break repair"/>
    <property type="evidence" value="ECO:0007669"/>
    <property type="project" value="UniProtKB-ARBA"/>
</dbReference>
<dbReference type="GO" id="GO:0046872">
    <property type="term" value="F:metal ion binding"/>
    <property type="evidence" value="ECO:0007669"/>
    <property type="project" value="UniProtKB-KW"/>
</dbReference>
<evidence type="ECO:0000256" key="9">
    <source>
        <dbReference type="ARBA" id="ARBA00022723"/>
    </source>
</evidence>
<dbReference type="InterPro" id="IPR047187">
    <property type="entry name" value="SF1_C_Upf1"/>
</dbReference>
<dbReference type="InterPro" id="IPR014808">
    <property type="entry name" value="DNA_replication_fac_Dna2_N"/>
</dbReference>
<reference evidence="28 29" key="1">
    <citation type="submission" date="2020-07" db="EMBL/GenBank/DDBJ databases">
        <title>The yeast mating-type switching endonuclease HO is a domesticated member of an unorthodox homing genetic element family.</title>
        <authorList>
            <person name="Coughlan A.Y."/>
            <person name="Lombardi L."/>
            <person name="Braun-Galleani S."/>
            <person name="Martos A.R."/>
            <person name="Galeote V."/>
            <person name="Bigey F."/>
            <person name="Dequin S."/>
            <person name="Byrne K.P."/>
            <person name="Wolfe K.H."/>
        </authorList>
    </citation>
    <scope>NUCLEOTIDE SEQUENCE [LARGE SCALE GENOMIC DNA]</scope>
    <source>
        <strain evidence="28 29">NRRL Y-6702</strain>
    </source>
</reference>
<evidence type="ECO:0000259" key="26">
    <source>
        <dbReference type="Pfam" id="PF13086"/>
    </source>
</evidence>
<name>A0A7H9B306_ZYGMR</name>
<dbReference type="Gene3D" id="3.90.320.10">
    <property type="match status" value="1"/>
</dbReference>
<dbReference type="Pfam" id="PF13086">
    <property type="entry name" value="AAA_11"/>
    <property type="match status" value="2"/>
</dbReference>
<keyword evidence="20" id="KW-0539">Nucleus</keyword>
<evidence type="ECO:0000256" key="20">
    <source>
        <dbReference type="ARBA" id="ARBA00023242"/>
    </source>
</evidence>
<dbReference type="GO" id="GO:0043139">
    <property type="term" value="F:5'-3' DNA helicase activity"/>
    <property type="evidence" value="ECO:0007669"/>
    <property type="project" value="TreeGrafter"/>
</dbReference>
<dbReference type="OrthoDB" id="6513042at2759"/>
<proteinExistence type="inferred from homology"/>
<keyword evidence="12" id="KW-0227">DNA damage</keyword>
<evidence type="ECO:0000256" key="24">
    <source>
        <dbReference type="SAM" id="MobiDB-lite"/>
    </source>
</evidence>
<dbReference type="Gene3D" id="3.40.50.300">
    <property type="entry name" value="P-loop containing nucleotide triphosphate hydrolases"/>
    <property type="match status" value="2"/>
</dbReference>
<evidence type="ECO:0000256" key="7">
    <source>
        <dbReference type="ARBA" id="ARBA00022705"/>
    </source>
</evidence>
<keyword evidence="17" id="KW-0411">Iron-sulfur</keyword>
<dbReference type="InterPro" id="IPR041677">
    <property type="entry name" value="DNA2/NAM7_AAA_11"/>
</dbReference>